<comment type="similarity">
    <text evidence="1">Belongs to the UPF0047 family.</text>
</comment>
<organism evidence="2 3">
    <name type="scientific">Acidisphaera rubrifaciens HS-AP3</name>
    <dbReference type="NCBI Taxonomy" id="1231350"/>
    <lineage>
        <taxon>Bacteria</taxon>
        <taxon>Pseudomonadati</taxon>
        <taxon>Pseudomonadota</taxon>
        <taxon>Alphaproteobacteria</taxon>
        <taxon>Acetobacterales</taxon>
        <taxon>Acetobacteraceae</taxon>
        <taxon>Acidisphaera</taxon>
    </lineage>
</organism>
<evidence type="ECO:0000313" key="3">
    <source>
        <dbReference type="Proteomes" id="UP000032680"/>
    </source>
</evidence>
<evidence type="ECO:0000313" key="2">
    <source>
        <dbReference type="EMBL" id="GAN78515.1"/>
    </source>
</evidence>
<dbReference type="OrthoDB" id="9801725at2"/>
<accession>A0A0D6P9S1</accession>
<evidence type="ECO:0000256" key="1">
    <source>
        <dbReference type="ARBA" id="ARBA00005534"/>
    </source>
</evidence>
<dbReference type="Proteomes" id="UP000032680">
    <property type="component" value="Unassembled WGS sequence"/>
</dbReference>
<protein>
    <recommendedName>
        <fullName evidence="4">Secondary thiamine-phosphate synthase enzyme</fullName>
    </recommendedName>
</protein>
<dbReference type="PROSITE" id="PS01314">
    <property type="entry name" value="UPF0047"/>
    <property type="match status" value="1"/>
</dbReference>
<dbReference type="InterPro" id="IPR035917">
    <property type="entry name" value="YjbQ-like_sf"/>
</dbReference>
<proteinExistence type="inferred from homology"/>
<name>A0A0D6P9S1_9PROT</name>
<dbReference type="Pfam" id="PF01894">
    <property type="entry name" value="YjbQ"/>
    <property type="match status" value="1"/>
</dbReference>
<gene>
    <name evidence="2" type="ORF">Asru_0993_02</name>
</gene>
<dbReference type="SUPFAM" id="SSF111038">
    <property type="entry name" value="YjbQ-like"/>
    <property type="match status" value="1"/>
</dbReference>
<dbReference type="NCBIfam" id="TIGR00149">
    <property type="entry name" value="TIGR00149_YjbQ"/>
    <property type="match status" value="1"/>
</dbReference>
<dbReference type="PANTHER" id="PTHR30615">
    <property type="entry name" value="UNCHARACTERIZED PROTEIN YJBQ-RELATED"/>
    <property type="match status" value="1"/>
</dbReference>
<comment type="caution">
    <text evidence="2">The sequence shown here is derived from an EMBL/GenBank/DDBJ whole genome shotgun (WGS) entry which is preliminary data.</text>
</comment>
<dbReference type="Gene3D" id="2.60.120.460">
    <property type="entry name" value="YjbQ-like"/>
    <property type="match status" value="1"/>
</dbReference>
<reference evidence="2 3" key="1">
    <citation type="submission" date="2012-11" db="EMBL/GenBank/DDBJ databases">
        <title>Whole genome sequence of Acidisphaera rubrifaciens HS-AP3.</title>
        <authorList>
            <person name="Azuma Y."/>
            <person name="Higashiura N."/>
            <person name="Hirakawa H."/>
            <person name="Matsushita K."/>
        </authorList>
    </citation>
    <scope>NUCLEOTIDE SEQUENCE [LARGE SCALE GENOMIC DNA]</scope>
    <source>
        <strain evidence="2 3">HS-AP3</strain>
    </source>
</reference>
<keyword evidence="3" id="KW-1185">Reference proteome</keyword>
<dbReference type="PIRSF" id="PIRSF004681">
    <property type="entry name" value="UCP004681"/>
    <property type="match status" value="1"/>
</dbReference>
<evidence type="ECO:0008006" key="4">
    <source>
        <dbReference type="Google" id="ProtNLM"/>
    </source>
</evidence>
<sequence>MRQAQTSIEVTTRGPGLTDITGPVVRWTAAQGIATGLLTVFIRHTSASLLIQENADPTVRADIEAFLRRVVPRGPGLYAHDTEGPDDMPAHLRALLGATSLTVPVGGGRPLLGTWQAIYVHEHRDAPHRREVVLHCLGMA</sequence>
<dbReference type="AlphaFoldDB" id="A0A0D6P9S1"/>
<dbReference type="RefSeq" id="WP_048863307.1">
    <property type="nucleotide sequence ID" value="NZ_BANB01000988.1"/>
</dbReference>
<dbReference type="InterPro" id="IPR001602">
    <property type="entry name" value="UPF0047_YjbQ-like"/>
</dbReference>
<dbReference type="EMBL" id="BANB01000988">
    <property type="protein sequence ID" value="GAN78515.1"/>
    <property type="molecule type" value="Genomic_DNA"/>
</dbReference>
<dbReference type="PANTHER" id="PTHR30615:SF8">
    <property type="entry name" value="UPF0047 PROTEIN C4A8.02C"/>
    <property type="match status" value="1"/>
</dbReference>